<keyword evidence="3" id="KW-1185">Reference proteome</keyword>
<reference evidence="2 3" key="1">
    <citation type="journal article" date="2018" name="Biotechnol. Biofuels">
        <title>Integrative visual omics of the white-rot fungus Polyporus brumalis exposes the biotechnological potential of its oxidative enzymes for delignifying raw plant biomass.</title>
        <authorList>
            <person name="Miyauchi S."/>
            <person name="Rancon A."/>
            <person name="Drula E."/>
            <person name="Hage H."/>
            <person name="Chaduli D."/>
            <person name="Favel A."/>
            <person name="Grisel S."/>
            <person name="Henrissat B."/>
            <person name="Herpoel-Gimbert I."/>
            <person name="Ruiz-Duenas F.J."/>
            <person name="Chevret D."/>
            <person name="Hainaut M."/>
            <person name="Lin J."/>
            <person name="Wang M."/>
            <person name="Pangilinan J."/>
            <person name="Lipzen A."/>
            <person name="Lesage-Meessen L."/>
            <person name="Navarro D."/>
            <person name="Riley R."/>
            <person name="Grigoriev I.V."/>
            <person name="Zhou S."/>
            <person name="Raouche S."/>
            <person name="Rosso M.N."/>
        </authorList>
    </citation>
    <scope>NUCLEOTIDE SEQUENCE [LARGE SCALE GENOMIC DNA]</scope>
    <source>
        <strain evidence="2 3">BRFM 1820</strain>
    </source>
</reference>
<dbReference type="Proteomes" id="UP000256964">
    <property type="component" value="Unassembled WGS sequence"/>
</dbReference>
<evidence type="ECO:0000313" key="3">
    <source>
        <dbReference type="Proteomes" id="UP000256964"/>
    </source>
</evidence>
<protein>
    <submittedName>
        <fullName evidence="2">Uncharacterized protein</fullName>
    </submittedName>
</protein>
<accession>A0A371DPA4</accession>
<evidence type="ECO:0000313" key="2">
    <source>
        <dbReference type="EMBL" id="RDX54344.1"/>
    </source>
</evidence>
<organism evidence="2 3">
    <name type="scientific">Lentinus brumalis</name>
    <dbReference type="NCBI Taxonomy" id="2498619"/>
    <lineage>
        <taxon>Eukaryota</taxon>
        <taxon>Fungi</taxon>
        <taxon>Dikarya</taxon>
        <taxon>Basidiomycota</taxon>
        <taxon>Agaricomycotina</taxon>
        <taxon>Agaricomycetes</taxon>
        <taxon>Polyporales</taxon>
        <taxon>Polyporaceae</taxon>
        <taxon>Lentinus</taxon>
    </lineage>
</organism>
<evidence type="ECO:0000256" key="1">
    <source>
        <dbReference type="SAM" id="SignalP"/>
    </source>
</evidence>
<gene>
    <name evidence="2" type="ORF">OH76DRAFT_1084530</name>
</gene>
<keyword evidence="1" id="KW-0732">Signal</keyword>
<sequence>MTVPLRLLIALPLHAPHTLSQRSSPARSLSTSHRSYLPSFTSPLHVSHLSTSAYLAHMPSRDCPTTQKPCFFLILHSLLQIMLDSAACDRCCLPPRLSNDASYLFDLLSLSRISTQSRTRISPHIIIISHISHIPPTPALILLRITCENILRARATSNAIASTGSLARAVLPLPKTSRRASS</sequence>
<dbReference type="EMBL" id="KZ857385">
    <property type="protein sequence ID" value="RDX54344.1"/>
    <property type="molecule type" value="Genomic_DNA"/>
</dbReference>
<feature type="signal peptide" evidence="1">
    <location>
        <begin position="1"/>
        <end position="20"/>
    </location>
</feature>
<dbReference type="AlphaFoldDB" id="A0A371DPA4"/>
<proteinExistence type="predicted"/>
<name>A0A371DPA4_9APHY</name>
<feature type="chain" id="PRO_5017067689" evidence="1">
    <location>
        <begin position="21"/>
        <end position="182"/>
    </location>
</feature>